<feature type="region of interest" description="Disordered" evidence="1">
    <location>
        <begin position="223"/>
        <end position="259"/>
    </location>
</feature>
<dbReference type="Pfam" id="PF13588">
    <property type="entry name" value="HSDR_N_2"/>
    <property type="match status" value="1"/>
</dbReference>
<accession>A0A4S3TS30</accession>
<dbReference type="AlphaFoldDB" id="A0A4S3TS30"/>
<keyword evidence="4" id="KW-1185">Reference proteome</keyword>
<dbReference type="RefSeq" id="WP_141463039.1">
    <property type="nucleotide sequence ID" value="NZ_RBZW01000007.1"/>
</dbReference>
<dbReference type="Gene3D" id="3.90.1570.30">
    <property type="match status" value="1"/>
</dbReference>
<dbReference type="EMBL" id="RBZW01000007">
    <property type="protein sequence ID" value="THE66480.1"/>
    <property type="molecule type" value="Genomic_DNA"/>
</dbReference>
<feature type="region of interest" description="Disordered" evidence="1">
    <location>
        <begin position="372"/>
        <end position="394"/>
    </location>
</feature>
<sequence length="394" mass="44102">MGIDEVEEYVERSQQLLEASPQMNEQNTKVRLVQPLLELLGWDLYSTEVELEYTVPMASGSTHVDYALLVGDSPVVFVEAKAAGSSLNSQHVRQLKSYMRQELNVDWGILTNGKAFEVLTKDQHSGDGEEVSVVQFDLDDLAADPDVLELLSKEAIRSGKSDEIAAQVAQTNDAIQYINRNEDEVTETIRSAVRGELGDVPLDLEEQSRDFVQNLVSALREQRQFVSEESSTESGESRKSASGTTESGESDVPEPRQDRVVGTIAREEIEGDEDAVIAVYPSRESGLSFLKENAAWGFVRVGRDFDYIAMYISGDIGEVRYFAAVDDVVDPHDAGVERDVDQFDIEEGEKVIQFDRETFYELEDPIPYESKYPQARRDTTLGKLREAETTDDLF</sequence>
<name>A0A4S3TS30_9EURY</name>
<proteinExistence type="predicted"/>
<dbReference type="OrthoDB" id="330911at2157"/>
<dbReference type="Proteomes" id="UP000318864">
    <property type="component" value="Unassembled WGS sequence"/>
</dbReference>
<gene>
    <name evidence="3" type="ORF">D8Y22_02155</name>
</gene>
<evidence type="ECO:0000256" key="1">
    <source>
        <dbReference type="SAM" id="MobiDB-lite"/>
    </source>
</evidence>
<feature type="compositionally biased region" description="Basic and acidic residues" evidence="1">
    <location>
        <begin position="375"/>
        <end position="388"/>
    </location>
</feature>
<evidence type="ECO:0000313" key="4">
    <source>
        <dbReference type="Proteomes" id="UP000318864"/>
    </source>
</evidence>
<organism evidence="3 4">
    <name type="scientific">Salinadaptatus halalkaliphilus</name>
    <dbReference type="NCBI Taxonomy" id="2419781"/>
    <lineage>
        <taxon>Archaea</taxon>
        <taxon>Methanobacteriati</taxon>
        <taxon>Methanobacteriota</taxon>
        <taxon>Stenosarchaea group</taxon>
        <taxon>Halobacteria</taxon>
        <taxon>Halobacteriales</taxon>
        <taxon>Natrialbaceae</taxon>
        <taxon>Salinadaptatus</taxon>
    </lineage>
</organism>
<dbReference type="InterPro" id="IPR029464">
    <property type="entry name" value="HSDR_N"/>
</dbReference>
<reference evidence="3 4" key="1">
    <citation type="submission" date="2018-10" db="EMBL/GenBank/DDBJ databases">
        <title>Natronolimnobius sp. XQ-INN 246 isolated from Inner Mongolia Autonomous Region of China.</title>
        <authorList>
            <person name="Xue Q."/>
        </authorList>
    </citation>
    <scope>NUCLEOTIDE SEQUENCE [LARGE SCALE GENOMIC DNA]</scope>
    <source>
        <strain evidence="3 4">XQ-INN 246</strain>
    </source>
</reference>
<evidence type="ECO:0000313" key="3">
    <source>
        <dbReference type="EMBL" id="THE66480.1"/>
    </source>
</evidence>
<evidence type="ECO:0000259" key="2">
    <source>
        <dbReference type="Pfam" id="PF13588"/>
    </source>
</evidence>
<feature type="domain" description="Type I restriction enzyme R protein N-terminal" evidence="2">
    <location>
        <begin position="33"/>
        <end position="131"/>
    </location>
</feature>
<comment type="caution">
    <text evidence="3">The sequence shown here is derived from an EMBL/GenBank/DDBJ whole genome shotgun (WGS) entry which is preliminary data.</text>
</comment>
<protein>
    <recommendedName>
        <fullName evidence="2">Type I restriction enzyme R protein N-terminal domain-containing protein</fullName>
    </recommendedName>
</protein>